<dbReference type="Pfam" id="PF13359">
    <property type="entry name" value="DDE_Tnp_4"/>
    <property type="match status" value="1"/>
</dbReference>
<evidence type="ECO:0000259" key="3">
    <source>
        <dbReference type="Pfam" id="PF13359"/>
    </source>
</evidence>
<evidence type="ECO:0000313" key="4">
    <source>
        <dbReference type="EMBL" id="KIR47071.1"/>
    </source>
</evidence>
<evidence type="ECO:0000256" key="2">
    <source>
        <dbReference type="ARBA" id="ARBA00022723"/>
    </source>
</evidence>
<accession>A0A0D0VI53</accession>
<dbReference type="GO" id="GO:0046872">
    <property type="term" value="F:metal ion binding"/>
    <property type="evidence" value="ECO:0007669"/>
    <property type="project" value="UniProtKB-KW"/>
</dbReference>
<sequence length="223" mass="25404">MAQDLLDLHRNSYRIFSPKEYVLGDADMKSSSTIIPLFKRERRGQAIVGPKAYFNQKCAEAQVIAEHAFGILKNRWQILKDCRLTCRAVRDEARFCAISQACLILHNLLLGTWKDSLTVTEVEEVMSIRGGVTETGEEPQDDRRDKIVMEMIRDEVQDTEISTIFADSPSSLEHRNATHIRVERRGLLIPTLSFLSKQSHMEKSRPVPSYYGLIYLSTLATTS</sequence>
<comment type="cofactor">
    <cofactor evidence="1">
        <name>a divalent metal cation</name>
        <dbReference type="ChEBI" id="CHEBI:60240"/>
    </cofactor>
</comment>
<feature type="domain" description="DDE Tnp4" evidence="3">
    <location>
        <begin position="12"/>
        <end position="107"/>
    </location>
</feature>
<dbReference type="OrthoDB" id="2575743at2759"/>
<evidence type="ECO:0000256" key="1">
    <source>
        <dbReference type="ARBA" id="ARBA00001968"/>
    </source>
</evidence>
<gene>
    <name evidence="4" type="ORF">I312_03393</name>
</gene>
<dbReference type="HOGENOM" id="CLU_018552_9_1_1"/>
<organism evidence="4">
    <name type="scientific">Cryptococcus bacillisporus CA1280</name>
    <dbReference type="NCBI Taxonomy" id="1296109"/>
    <lineage>
        <taxon>Eukaryota</taxon>
        <taxon>Fungi</taxon>
        <taxon>Dikarya</taxon>
        <taxon>Basidiomycota</taxon>
        <taxon>Agaricomycotina</taxon>
        <taxon>Tremellomycetes</taxon>
        <taxon>Tremellales</taxon>
        <taxon>Cryptococcaceae</taxon>
        <taxon>Cryptococcus</taxon>
        <taxon>Cryptococcus gattii species complex</taxon>
    </lineage>
</organism>
<dbReference type="InterPro" id="IPR027806">
    <property type="entry name" value="HARBI1_dom"/>
</dbReference>
<proteinExistence type="predicted"/>
<dbReference type="AlphaFoldDB" id="A0A0D0VI53"/>
<protein>
    <recommendedName>
        <fullName evidence="3">DDE Tnp4 domain-containing protein</fullName>
    </recommendedName>
</protein>
<dbReference type="EMBL" id="KN847981">
    <property type="protein sequence ID" value="KIR47071.1"/>
    <property type="molecule type" value="Genomic_DNA"/>
</dbReference>
<reference evidence="4" key="1">
    <citation type="submission" date="2015-01" db="EMBL/GenBank/DDBJ databases">
        <title>The Genome Sequence of Cryptococcus gattii CA1280.</title>
        <authorList>
            <consortium name="The Broad Institute Genomics Platform"/>
            <person name="Cuomo C."/>
            <person name="Litvintseva A."/>
            <person name="Chen Y."/>
            <person name="Heitman J."/>
            <person name="Sun S."/>
            <person name="Springer D."/>
            <person name="Dromer F."/>
            <person name="Young S."/>
            <person name="Zeng Q."/>
            <person name="Gargeya S."/>
            <person name="Abouelleil A."/>
            <person name="Alvarado L."/>
            <person name="Chapman S.B."/>
            <person name="Gainer-Dewar J."/>
            <person name="Goldberg J."/>
            <person name="Griggs A."/>
            <person name="Gujja S."/>
            <person name="Hansen M."/>
            <person name="Howarth C."/>
            <person name="Imamovic A."/>
            <person name="Larimer J."/>
            <person name="Murphy C."/>
            <person name="Naylor J."/>
            <person name="Pearson M."/>
            <person name="Priest M."/>
            <person name="Roberts A."/>
            <person name="Saif S."/>
            <person name="Shea T."/>
            <person name="Sykes S."/>
            <person name="Wortman J."/>
            <person name="Nusbaum C."/>
            <person name="Birren B."/>
        </authorList>
    </citation>
    <scope>NUCLEOTIDE SEQUENCE [LARGE SCALE GENOMIC DNA]</scope>
    <source>
        <strain evidence="4">CA1280</strain>
    </source>
</reference>
<name>A0A0D0VI53_CRYGA</name>
<keyword evidence="2" id="KW-0479">Metal-binding</keyword>